<gene>
    <name evidence="2" type="ORF">ACFQE1_08305</name>
</gene>
<feature type="transmembrane region" description="Helical" evidence="1">
    <location>
        <begin position="42"/>
        <end position="62"/>
    </location>
</feature>
<name>A0ABD5RY93_9EURY</name>
<dbReference type="Proteomes" id="UP001596328">
    <property type="component" value="Unassembled WGS sequence"/>
</dbReference>
<feature type="transmembrane region" description="Helical" evidence="1">
    <location>
        <begin position="404"/>
        <end position="426"/>
    </location>
</feature>
<accession>A0ABD5RY93</accession>
<dbReference type="AlphaFoldDB" id="A0ABD5RY93"/>
<keyword evidence="3" id="KW-1185">Reference proteome</keyword>
<reference evidence="2 3" key="1">
    <citation type="journal article" date="2019" name="Int. J. Syst. Evol. Microbiol.">
        <title>The Global Catalogue of Microorganisms (GCM) 10K type strain sequencing project: providing services to taxonomists for standard genome sequencing and annotation.</title>
        <authorList>
            <consortium name="The Broad Institute Genomics Platform"/>
            <consortium name="The Broad Institute Genome Sequencing Center for Infectious Disease"/>
            <person name="Wu L."/>
            <person name="Ma J."/>
        </authorList>
    </citation>
    <scope>NUCLEOTIDE SEQUENCE [LARGE SCALE GENOMIC DNA]</scope>
    <source>
        <strain evidence="2 3">NBRC 111368</strain>
    </source>
</reference>
<organism evidence="2 3">
    <name type="scientific">Halobium palmae</name>
    <dbReference type="NCBI Taxonomy" id="1776492"/>
    <lineage>
        <taxon>Archaea</taxon>
        <taxon>Methanobacteriati</taxon>
        <taxon>Methanobacteriota</taxon>
        <taxon>Stenosarchaea group</taxon>
        <taxon>Halobacteria</taxon>
        <taxon>Halobacteriales</taxon>
        <taxon>Haloferacaceae</taxon>
        <taxon>Halobium</taxon>
    </lineage>
</organism>
<feature type="transmembrane region" description="Helical" evidence="1">
    <location>
        <begin position="169"/>
        <end position="188"/>
    </location>
</feature>
<comment type="caution">
    <text evidence="2">The sequence shown here is derived from an EMBL/GenBank/DDBJ whole genome shotgun (WGS) entry which is preliminary data.</text>
</comment>
<feature type="transmembrane region" description="Helical" evidence="1">
    <location>
        <begin position="280"/>
        <end position="297"/>
    </location>
</feature>
<keyword evidence="1" id="KW-0472">Membrane</keyword>
<feature type="transmembrane region" description="Helical" evidence="1">
    <location>
        <begin position="377"/>
        <end position="398"/>
    </location>
</feature>
<sequence>MSTRVKKGYLALGFVALAAAAFVAHQSPATSHELSIYAGTPSMVWLGCIVAWVVATTCAFTTVGRLRSLALALGTGAVVLVASLPLIRNYRFLGTADSLTHLGWSKAIMSGQLEPNRLIYPGIHSISSELSLATGASLRWTLMFTVVLFTFSFLLGVPLLTRSLTQSRYGVVLGAISAWLLLPINNLASYMMPFPTSQAIFYAAIVMFAMLAYTRRGDGDDALPFGSPFGGLLTVLVAGVLLVHPQQTVNIVVILGSFAAVQFLVSRYKPDHIISHHRPVYSQFGIAALLFVLWVVPRPRFQAAVTGMSAGLLDGFFTGGLSEQAQTTGASLTEIGGSVPEIFAKLFLVSSIYIGLSALVVLAYLLRRRGDDEIGSVVTYFAASAIPLSVLFGLYYLATPTMAFRQLGFLMAVATLLGAVELSRLVSRFEHRFSPPGVRAVTATAVAAVLLLSVIIVFPSPFIYKSTGHVTDQQFSGYELTFDHRAEDVPIAGIRGGTRRWAHATYGVNTSSVERVPYDAGSINTTYFDSSRLGAGYDNDVYMTVTDADYQREVVLWHGIRYSERGFESLPRQTGVDHVATNQEFDLYYVNGTAPNATA</sequence>
<feature type="transmembrane region" description="Helical" evidence="1">
    <location>
        <begin position="342"/>
        <end position="365"/>
    </location>
</feature>
<evidence type="ECO:0000313" key="2">
    <source>
        <dbReference type="EMBL" id="MFC6724373.1"/>
    </source>
</evidence>
<proteinExistence type="predicted"/>
<dbReference type="EMBL" id="JBHSWU010000163">
    <property type="protein sequence ID" value="MFC6724373.1"/>
    <property type="molecule type" value="Genomic_DNA"/>
</dbReference>
<protein>
    <recommendedName>
        <fullName evidence="4">Glycosyltransferase RgtA/B/C/D-like domain-containing protein</fullName>
    </recommendedName>
</protein>
<feature type="transmembrane region" description="Helical" evidence="1">
    <location>
        <begin position="69"/>
        <end position="87"/>
    </location>
</feature>
<feature type="transmembrane region" description="Helical" evidence="1">
    <location>
        <begin position="225"/>
        <end position="243"/>
    </location>
</feature>
<feature type="transmembrane region" description="Helical" evidence="1">
    <location>
        <begin position="194"/>
        <end position="213"/>
    </location>
</feature>
<feature type="transmembrane region" description="Helical" evidence="1">
    <location>
        <begin position="138"/>
        <end position="157"/>
    </location>
</feature>
<keyword evidence="1" id="KW-0812">Transmembrane</keyword>
<evidence type="ECO:0000256" key="1">
    <source>
        <dbReference type="SAM" id="Phobius"/>
    </source>
</evidence>
<feature type="transmembrane region" description="Helical" evidence="1">
    <location>
        <begin position="249"/>
        <end position="268"/>
    </location>
</feature>
<keyword evidence="1" id="KW-1133">Transmembrane helix</keyword>
<evidence type="ECO:0008006" key="4">
    <source>
        <dbReference type="Google" id="ProtNLM"/>
    </source>
</evidence>
<feature type="transmembrane region" description="Helical" evidence="1">
    <location>
        <begin position="438"/>
        <end position="458"/>
    </location>
</feature>
<evidence type="ECO:0000313" key="3">
    <source>
        <dbReference type="Proteomes" id="UP001596328"/>
    </source>
</evidence>